<dbReference type="Proteomes" id="UP000001056">
    <property type="component" value="Unassembled WGS sequence"/>
</dbReference>
<evidence type="ECO:0000259" key="2">
    <source>
        <dbReference type="Pfam" id="PF20253"/>
    </source>
</evidence>
<dbReference type="InParanoid" id="Q2GR87"/>
<accession>Q2GR87</accession>
<reference evidence="4" key="1">
    <citation type="journal article" date="2015" name="Genome Announc.">
        <title>Draft genome sequence of the cellulolytic fungus Chaetomium globosum.</title>
        <authorList>
            <person name="Cuomo C.A."/>
            <person name="Untereiner W.A."/>
            <person name="Ma L.-J."/>
            <person name="Grabherr M."/>
            <person name="Birren B.W."/>
        </authorList>
    </citation>
    <scope>NUCLEOTIDE SEQUENCE [LARGE SCALE GENOMIC DNA]</scope>
    <source>
        <strain evidence="4">ATCC 6205 / CBS 148.51 / DSM 1962 / NBRC 6347 / NRRL 1970</strain>
    </source>
</reference>
<dbReference type="Pfam" id="PF20253">
    <property type="entry name" value="DUF6604"/>
    <property type="match status" value="1"/>
</dbReference>
<sequence>MSEFQFSPIFESLVGPNTTLPGVRQSLVPSPHSQAGVRTSGTPRVNKKSLLAKGMLKRDLQGVTEEEFGRSTGLSTVERVRFRIPTREGITRATALISLASQEEAKKGCEEGVLWQAQLLDCEPYWGALQVTQCYKCWRWGHTHRFCKGKATCPRCAAGVHGEGGRAGEAQYPTLENRIPLRCTACGGRHPAWVRWCPEAVKARGAAREAYIFRPRTFELALQNKQQRQQPLQQMRNITSQGVQDPMEEADDGFQEAGKRKRLRGRPPSFGIAQEGARRDPRQGKLTFAMRVNTALAGQGQEGAATQPKGRPKGKARKAARQMKTPTGPNASSSAVPSSKYTVAIKDFVPLAEWIASRQPSVVVPATFDATIERVISIRSAVSKEITQQSKKLDIASDRGHSHFIGILERVREILKPHLAAVSTPKDATVKPNAPDHLPSRFSGLTVYEPAEDRSTDLPIERPRAEPTDNVVYEAETQTSLQDALDAYGMMINDLNEIRARIRWIWSNYKDGHFDASAAAIGTNTAIDLARNIIDEVSPVFRGHSIWDLAELFYASGCLHKGFTIAQARDQSSYATYEVADDLFMTVYNLLRSLADVLDPLHLPLFKDGMFGTYDPIRNRSKMKGNQKFVEDQILLCEIFSELVTVNRMVAGYPVQDEFTRGIAEMDKTGTIPFSLVFAGQVFLDIHHELRSVATRPFEEMMRQVDFMGKTIDEHLEFHKGLQFENWPEGNNRILQAVRETMKLVEKDPLYEIKAKYFARAGIPMPSTTSRNRILRSSPVLSGLMLFHFRAQLYQFGIDVANAFGSAVYTWQLYHAMQKEKFLLRHWTDMDVAYAMLGEPNFHIGDAGRNTEEYIKKFCLQMGVSAAVFANPGRRRQKINPESRAGPRGIKEAAPISRMFVSRYVEGGQQFDWTPELLDQTVSASNFESHGSVVDGTLTMALKDARQRAKKQMKPSQGGQLDPSSLIESLVLALQAEAVEVAFPYLALHKTCWQLLRDVNQRCSTLLIEKFTPAYLERETQLPWVVGYIFWAANGFSDDDSPVIVRDMRLLQTAAKCFDELLERNKDRLLQLMRYVMGIQVVVQAEDEDDEDLDREEQENL</sequence>
<organism evidence="3 4">
    <name type="scientific">Chaetomium globosum (strain ATCC 6205 / CBS 148.51 / DSM 1962 / NBRC 6347 / NRRL 1970)</name>
    <name type="common">Soil fungus</name>
    <dbReference type="NCBI Taxonomy" id="306901"/>
    <lineage>
        <taxon>Eukaryota</taxon>
        <taxon>Fungi</taxon>
        <taxon>Dikarya</taxon>
        <taxon>Ascomycota</taxon>
        <taxon>Pezizomycotina</taxon>
        <taxon>Sordariomycetes</taxon>
        <taxon>Sordariomycetidae</taxon>
        <taxon>Sordariales</taxon>
        <taxon>Chaetomiaceae</taxon>
        <taxon>Chaetomium</taxon>
    </lineage>
</organism>
<dbReference type="InterPro" id="IPR046539">
    <property type="entry name" value="DUF6604"/>
</dbReference>
<feature type="domain" description="DUF6604" evidence="2">
    <location>
        <begin position="299"/>
        <end position="538"/>
    </location>
</feature>
<evidence type="ECO:0000313" key="4">
    <source>
        <dbReference type="Proteomes" id="UP000001056"/>
    </source>
</evidence>
<evidence type="ECO:0000256" key="1">
    <source>
        <dbReference type="SAM" id="MobiDB-lite"/>
    </source>
</evidence>
<dbReference type="HOGENOM" id="CLU_008976_0_0_1"/>
<evidence type="ECO:0000313" key="3">
    <source>
        <dbReference type="EMBL" id="EAQ85503.1"/>
    </source>
</evidence>
<dbReference type="EMBL" id="CH408034">
    <property type="protein sequence ID" value="EAQ85503.1"/>
    <property type="molecule type" value="Genomic_DNA"/>
</dbReference>
<proteinExistence type="predicted"/>
<dbReference type="OrthoDB" id="5238236at2759"/>
<dbReference type="OMA" id="PVAQMFK"/>
<keyword evidence="4" id="KW-1185">Reference proteome</keyword>
<dbReference type="VEuPathDB" id="FungiDB:CHGG_09517"/>
<dbReference type="RefSeq" id="XP_001227444.1">
    <property type="nucleotide sequence ID" value="XM_001227443.1"/>
</dbReference>
<gene>
    <name evidence="3" type="ORF">CHGG_09517</name>
</gene>
<dbReference type="GeneID" id="4395618"/>
<dbReference type="AlphaFoldDB" id="Q2GR87"/>
<dbReference type="PANTHER" id="PTHR38795:SF1">
    <property type="entry name" value="DUF6604 DOMAIN-CONTAINING PROTEIN"/>
    <property type="match status" value="1"/>
</dbReference>
<feature type="compositionally biased region" description="Basic residues" evidence="1">
    <location>
        <begin position="310"/>
        <end position="321"/>
    </location>
</feature>
<feature type="region of interest" description="Disordered" evidence="1">
    <location>
        <begin position="256"/>
        <end position="283"/>
    </location>
</feature>
<dbReference type="eggNOG" id="ENOG502RZSK">
    <property type="taxonomic scope" value="Eukaryota"/>
</dbReference>
<feature type="compositionally biased region" description="Polar residues" evidence="1">
    <location>
        <begin position="324"/>
        <end position="336"/>
    </location>
</feature>
<protein>
    <recommendedName>
        <fullName evidence="2">DUF6604 domain-containing protein</fullName>
    </recommendedName>
</protein>
<dbReference type="STRING" id="306901.Q2GR87"/>
<name>Q2GR87_CHAGB</name>
<dbReference type="PANTHER" id="PTHR38795">
    <property type="entry name" value="DUF6604 DOMAIN-CONTAINING PROTEIN"/>
    <property type="match status" value="1"/>
</dbReference>
<feature type="region of interest" description="Disordered" evidence="1">
    <location>
        <begin position="297"/>
        <end position="336"/>
    </location>
</feature>